<dbReference type="InterPro" id="IPR051803">
    <property type="entry name" value="TA_system_RelE-like_toxin"/>
</dbReference>
<gene>
    <name evidence="3" type="ORF">DFP76_101437</name>
</gene>
<evidence type="ECO:0000256" key="1">
    <source>
        <dbReference type="ARBA" id="ARBA00006226"/>
    </source>
</evidence>
<proteinExistence type="inferred from homology"/>
<evidence type="ECO:0000313" key="3">
    <source>
        <dbReference type="EMBL" id="RBO86160.1"/>
    </source>
</evidence>
<dbReference type="PANTHER" id="PTHR33755:SF5">
    <property type="entry name" value="TYPE II TOXIN-ANTITOXIN SYSTEM RELE_PARE FAMILY TOXIN"/>
    <property type="match status" value="1"/>
</dbReference>
<dbReference type="Gene3D" id="3.30.2310.20">
    <property type="entry name" value="RelE-like"/>
    <property type="match status" value="1"/>
</dbReference>
<dbReference type="Proteomes" id="UP000252086">
    <property type="component" value="Unassembled WGS sequence"/>
</dbReference>
<dbReference type="PANTHER" id="PTHR33755">
    <property type="entry name" value="TOXIN PARE1-RELATED"/>
    <property type="match status" value="1"/>
</dbReference>
<keyword evidence="4" id="KW-1185">Reference proteome</keyword>
<keyword evidence="2" id="KW-1277">Toxin-antitoxin system</keyword>
<dbReference type="OrthoDB" id="9798046at2"/>
<dbReference type="InterPro" id="IPR007712">
    <property type="entry name" value="RelE/ParE_toxin"/>
</dbReference>
<dbReference type="RefSeq" id="WP_113873037.1">
    <property type="nucleotide sequence ID" value="NZ_QNRF01000001.1"/>
</dbReference>
<comment type="similarity">
    <text evidence="1">Belongs to the RelE toxin family.</text>
</comment>
<reference evidence="3 4" key="1">
    <citation type="submission" date="2018-06" db="EMBL/GenBank/DDBJ databases">
        <title>Genomic Encyclopedia of Type Strains, Phase III (KMG-III): the genomes of soil and plant-associated and newly described type strains.</title>
        <authorList>
            <person name="Whitman W."/>
        </authorList>
    </citation>
    <scope>NUCLEOTIDE SEQUENCE [LARGE SCALE GENOMIC DNA]</scope>
    <source>
        <strain evidence="3 4">CECT 7732</strain>
    </source>
</reference>
<organism evidence="3 4">
    <name type="scientific">Marinomonas aquiplantarum</name>
    <dbReference type="NCBI Taxonomy" id="491951"/>
    <lineage>
        <taxon>Bacteria</taxon>
        <taxon>Pseudomonadati</taxon>
        <taxon>Pseudomonadota</taxon>
        <taxon>Gammaproteobacteria</taxon>
        <taxon>Oceanospirillales</taxon>
        <taxon>Oceanospirillaceae</taxon>
        <taxon>Marinomonas</taxon>
    </lineage>
</organism>
<dbReference type="AlphaFoldDB" id="A0A366D7Z9"/>
<sequence length="104" mass="12274">MAQVIWTEPALENLNELAEYIALSNPKAARALVKNIFAAVERLDTFPLSGRIPEEIKEFAYRELIVNPCRIFYKIQKEDVYILYVLRQEREVRRYIVESNKKTI</sequence>
<evidence type="ECO:0000313" key="4">
    <source>
        <dbReference type="Proteomes" id="UP000252086"/>
    </source>
</evidence>
<protein>
    <submittedName>
        <fullName evidence="3">Addiction module RelE/StbE family toxin</fullName>
    </submittedName>
</protein>
<accession>A0A366D7Z9</accession>
<name>A0A366D7Z9_9GAMM</name>
<dbReference type="EMBL" id="QNRF01000001">
    <property type="protein sequence ID" value="RBO86160.1"/>
    <property type="molecule type" value="Genomic_DNA"/>
</dbReference>
<dbReference type="NCBIfam" id="TIGR02385">
    <property type="entry name" value="RelE_StbE"/>
    <property type="match status" value="1"/>
</dbReference>
<dbReference type="Pfam" id="PF05016">
    <property type="entry name" value="ParE_toxin"/>
    <property type="match status" value="1"/>
</dbReference>
<evidence type="ECO:0000256" key="2">
    <source>
        <dbReference type="ARBA" id="ARBA00022649"/>
    </source>
</evidence>
<comment type="caution">
    <text evidence="3">The sequence shown here is derived from an EMBL/GenBank/DDBJ whole genome shotgun (WGS) entry which is preliminary data.</text>
</comment>
<dbReference type="InterPro" id="IPR035093">
    <property type="entry name" value="RelE/ParE_toxin_dom_sf"/>
</dbReference>